<dbReference type="OrthoDB" id="9808041at2"/>
<reference evidence="14 15" key="1">
    <citation type="submission" date="2019-03" db="EMBL/GenBank/DDBJ databases">
        <title>Draft genome of Gammaproteobacteria bacterium LSUCC0057, a member of the SAR92 clade.</title>
        <authorList>
            <person name="Lanclos V.C."/>
            <person name="Doiron C."/>
            <person name="Henson M.W."/>
            <person name="Thrash J.C."/>
        </authorList>
    </citation>
    <scope>NUCLEOTIDE SEQUENCE [LARGE SCALE GENOMIC DNA]</scope>
    <source>
        <strain evidence="14 15">LSUCC0057</strain>
    </source>
</reference>
<comment type="pathway">
    <text evidence="1">Cofactor biosynthesis; tetrahydrofolate biosynthesis; 2-amino-4-hydroxy-6-hydroxymethyl-7,8-dihydropteridine diphosphate from 7,8-dihydroneopterin triphosphate: step 4/4.</text>
</comment>
<dbReference type="InterPro" id="IPR035907">
    <property type="entry name" value="Hppk_sf"/>
</dbReference>
<evidence type="ECO:0000259" key="13">
    <source>
        <dbReference type="PROSITE" id="PS00794"/>
    </source>
</evidence>
<dbReference type="EMBL" id="SPIA01000002">
    <property type="protein sequence ID" value="TFH67692.1"/>
    <property type="molecule type" value="Genomic_DNA"/>
</dbReference>
<evidence type="ECO:0000313" key="14">
    <source>
        <dbReference type="EMBL" id="TFH67692.1"/>
    </source>
</evidence>
<dbReference type="Pfam" id="PF01288">
    <property type="entry name" value="HPPK"/>
    <property type="match status" value="1"/>
</dbReference>
<dbReference type="AlphaFoldDB" id="A0A4Y8UH32"/>
<dbReference type="SUPFAM" id="SSF55083">
    <property type="entry name" value="6-hydroxymethyl-7,8-dihydropterin pyrophosphokinase, HPPK"/>
    <property type="match status" value="1"/>
</dbReference>
<dbReference type="GO" id="GO:0046656">
    <property type="term" value="P:folic acid biosynthetic process"/>
    <property type="evidence" value="ECO:0007669"/>
    <property type="project" value="UniProtKB-KW"/>
</dbReference>
<keyword evidence="15" id="KW-1185">Reference proteome</keyword>
<dbReference type="PANTHER" id="PTHR43071:SF1">
    <property type="entry name" value="2-AMINO-4-HYDROXY-6-HYDROXYMETHYLDIHYDROPTERIDINE PYROPHOSPHOKINASE"/>
    <property type="match status" value="1"/>
</dbReference>
<evidence type="ECO:0000256" key="8">
    <source>
        <dbReference type="ARBA" id="ARBA00022840"/>
    </source>
</evidence>
<sequence length="164" mass="17943">MAARCYIGLGSNLAQPGAQLDRAVATLRSADQIELVALSSYYCSAAIGPGEQPDYQNAVAAIATTLAPLQLLDALQAIENRQGRERSVRWGARTLDLDLLFYDQLQLRSERLQLPHPRICERLFVLQPLAEIAPQLRFADGSSVAEQLAKLLQQGNLKLLSTVS</sequence>
<evidence type="ECO:0000256" key="1">
    <source>
        <dbReference type="ARBA" id="ARBA00005051"/>
    </source>
</evidence>
<dbReference type="GO" id="GO:0005524">
    <property type="term" value="F:ATP binding"/>
    <property type="evidence" value="ECO:0007669"/>
    <property type="project" value="UniProtKB-KW"/>
</dbReference>
<keyword evidence="7 14" id="KW-0418">Kinase</keyword>
<comment type="similarity">
    <text evidence="2">Belongs to the HPPK family.</text>
</comment>
<dbReference type="InterPro" id="IPR000550">
    <property type="entry name" value="Hppk"/>
</dbReference>
<dbReference type="PANTHER" id="PTHR43071">
    <property type="entry name" value="2-AMINO-4-HYDROXY-6-HYDROXYMETHYLDIHYDROPTERIDINE PYROPHOSPHOKINASE"/>
    <property type="match status" value="1"/>
</dbReference>
<evidence type="ECO:0000256" key="5">
    <source>
        <dbReference type="ARBA" id="ARBA00022679"/>
    </source>
</evidence>
<dbReference type="EC" id="2.7.6.3" evidence="3"/>
<dbReference type="GO" id="GO:0016301">
    <property type="term" value="F:kinase activity"/>
    <property type="evidence" value="ECO:0007669"/>
    <property type="project" value="UniProtKB-KW"/>
</dbReference>
<dbReference type="Gene3D" id="3.30.70.560">
    <property type="entry name" value="7,8-Dihydro-6-hydroxymethylpterin-pyrophosphokinase HPPK"/>
    <property type="match status" value="1"/>
</dbReference>
<evidence type="ECO:0000256" key="2">
    <source>
        <dbReference type="ARBA" id="ARBA00005810"/>
    </source>
</evidence>
<evidence type="ECO:0000256" key="12">
    <source>
        <dbReference type="ARBA" id="ARBA00033413"/>
    </source>
</evidence>
<name>A0A4Y8UH32_9GAMM</name>
<dbReference type="PROSITE" id="PS00794">
    <property type="entry name" value="HPPK"/>
    <property type="match status" value="1"/>
</dbReference>
<dbReference type="Proteomes" id="UP000298133">
    <property type="component" value="Unassembled WGS sequence"/>
</dbReference>
<evidence type="ECO:0000256" key="4">
    <source>
        <dbReference type="ARBA" id="ARBA00016218"/>
    </source>
</evidence>
<evidence type="ECO:0000256" key="10">
    <source>
        <dbReference type="ARBA" id="ARBA00029409"/>
    </source>
</evidence>
<dbReference type="GO" id="GO:0003848">
    <property type="term" value="F:2-amino-4-hydroxy-6-hydroxymethyldihydropteridine diphosphokinase activity"/>
    <property type="evidence" value="ECO:0007669"/>
    <property type="project" value="UniProtKB-EC"/>
</dbReference>
<dbReference type="GO" id="GO:0046654">
    <property type="term" value="P:tetrahydrofolate biosynthetic process"/>
    <property type="evidence" value="ECO:0007669"/>
    <property type="project" value="UniProtKB-UniPathway"/>
</dbReference>
<dbReference type="NCBIfam" id="TIGR01498">
    <property type="entry name" value="folK"/>
    <property type="match status" value="1"/>
</dbReference>
<keyword evidence="9" id="KW-0289">Folate biosynthesis</keyword>
<accession>A0A4Y8UH32</accession>
<evidence type="ECO:0000313" key="15">
    <source>
        <dbReference type="Proteomes" id="UP000298133"/>
    </source>
</evidence>
<comment type="caution">
    <text evidence="14">The sequence shown here is derived from an EMBL/GenBank/DDBJ whole genome shotgun (WGS) entry which is preliminary data.</text>
</comment>
<protein>
    <recommendedName>
        <fullName evidence="4">2-amino-4-hydroxy-6-hydroxymethyldihydropteridine pyrophosphokinase</fullName>
        <ecNumber evidence="3">2.7.6.3</ecNumber>
    </recommendedName>
    <alternativeName>
        <fullName evidence="11">6-hydroxymethyl-7,8-dihydropterin pyrophosphokinase</fullName>
    </alternativeName>
    <alternativeName>
        <fullName evidence="12">7,8-dihydro-6-hydroxymethylpterin-pyrophosphokinase</fullName>
    </alternativeName>
</protein>
<evidence type="ECO:0000256" key="6">
    <source>
        <dbReference type="ARBA" id="ARBA00022741"/>
    </source>
</evidence>
<keyword evidence="6" id="KW-0547">Nucleotide-binding</keyword>
<evidence type="ECO:0000256" key="3">
    <source>
        <dbReference type="ARBA" id="ARBA00013253"/>
    </source>
</evidence>
<evidence type="ECO:0000256" key="11">
    <source>
        <dbReference type="ARBA" id="ARBA00029766"/>
    </source>
</evidence>
<gene>
    <name evidence="14" type="primary">folK</name>
    <name evidence="14" type="ORF">E3W66_05425</name>
</gene>
<proteinExistence type="inferred from homology"/>
<dbReference type="UniPathway" id="UPA00077">
    <property type="reaction ID" value="UER00155"/>
</dbReference>
<evidence type="ECO:0000256" key="7">
    <source>
        <dbReference type="ARBA" id="ARBA00022777"/>
    </source>
</evidence>
<keyword evidence="8" id="KW-0067">ATP-binding</keyword>
<comment type="function">
    <text evidence="10">Catalyzes the transfer of pyrophosphate from adenosine triphosphate (ATP) to 6-hydroxymethyl-7,8-dihydropterin, an enzymatic step in folate biosynthesis pathway.</text>
</comment>
<keyword evidence="5 14" id="KW-0808">Transferase</keyword>
<feature type="domain" description="7,8-dihydro-6-hydroxymethylpterin-pyrophosphokinase" evidence="13">
    <location>
        <begin position="89"/>
        <end position="100"/>
    </location>
</feature>
<evidence type="ECO:0000256" key="9">
    <source>
        <dbReference type="ARBA" id="ARBA00022909"/>
    </source>
</evidence>
<organism evidence="14 15">
    <name type="scientific">Gammaproteobacteria bacterium LSUCC0057</name>
    <dbReference type="NCBI Taxonomy" id="2559237"/>
    <lineage>
        <taxon>Bacteria</taxon>
        <taxon>Pseudomonadati</taxon>
        <taxon>Pseudomonadota</taxon>
        <taxon>Gammaproteobacteria</taxon>
        <taxon>Cellvibrionales</taxon>
        <taxon>Porticoccaceae</taxon>
        <taxon>SAR92 clade</taxon>
    </lineage>
</organism>
<dbReference type="CDD" id="cd00483">
    <property type="entry name" value="HPPK"/>
    <property type="match status" value="1"/>
</dbReference>